<reference evidence="2" key="1">
    <citation type="submission" date="2012-02" db="EMBL/GenBank/DDBJ databases">
        <title>The complete genome of Frateuria aurantia DSM 6220.</title>
        <authorList>
            <consortium name="US DOE Joint Genome Institute (JGI-PGF)"/>
            <person name="Lucas S."/>
            <person name="Copeland A."/>
            <person name="Lapidus A."/>
            <person name="Glavina del Rio T."/>
            <person name="Dalin E."/>
            <person name="Tice H."/>
            <person name="Bruce D."/>
            <person name="Goodwin L."/>
            <person name="Pitluck S."/>
            <person name="Peters L."/>
            <person name="Ovchinnikova G."/>
            <person name="Teshima H."/>
            <person name="Kyrpides N."/>
            <person name="Mavromatis K."/>
            <person name="Ivanova N."/>
            <person name="Brettin T."/>
            <person name="Detter J.C."/>
            <person name="Han C."/>
            <person name="Larimer F."/>
            <person name="Land M."/>
            <person name="Hauser L."/>
            <person name="Markowitz V."/>
            <person name="Cheng J.-F."/>
            <person name="Hugenholtz P."/>
            <person name="Woyke T."/>
            <person name="Wu D."/>
            <person name="Brambilla E."/>
            <person name="Klenk H.-P."/>
            <person name="Eisen J.A."/>
        </authorList>
    </citation>
    <scope>NUCLEOTIDE SEQUENCE</scope>
    <source>
        <strain evidence="2">DSM 6220</strain>
    </source>
</reference>
<evidence type="ECO:0000259" key="1">
    <source>
        <dbReference type="SMART" id="SM00471"/>
    </source>
</evidence>
<dbReference type="eggNOG" id="COG0317">
    <property type="taxonomic scope" value="Bacteria"/>
</dbReference>
<dbReference type="Proteomes" id="UP000005234">
    <property type="component" value="Chromosome"/>
</dbReference>
<gene>
    <name evidence="2" type="ordered locus">Fraau_1444</name>
</gene>
<dbReference type="InterPro" id="IPR052194">
    <property type="entry name" value="MESH1"/>
</dbReference>
<dbReference type="AlphaFoldDB" id="H8L5W8"/>
<dbReference type="CDD" id="cd00077">
    <property type="entry name" value="HDc"/>
    <property type="match status" value="1"/>
</dbReference>
<dbReference type="InterPro" id="IPR003607">
    <property type="entry name" value="HD/PDEase_dom"/>
</dbReference>
<dbReference type="PANTHER" id="PTHR46246">
    <property type="entry name" value="GUANOSINE-3',5'-BIS(DIPHOSPHATE) 3'-PYROPHOSPHOHYDROLASE MESH1"/>
    <property type="match status" value="1"/>
</dbReference>
<dbReference type="Pfam" id="PF13328">
    <property type="entry name" value="HD_4"/>
    <property type="match status" value="1"/>
</dbReference>
<organism evidence="2 3">
    <name type="scientific">Frateuria aurantia (strain ATCC 33424 / DSM 6220 / KCTC 2777 / LMG 1558 / NBRC 3245 / NCIMB 13370)</name>
    <name type="common">Acetobacter aurantius</name>
    <dbReference type="NCBI Taxonomy" id="767434"/>
    <lineage>
        <taxon>Bacteria</taxon>
        <taxon>Pseudomonadati</taxon>
        <taxon>Pseudomonadota</taxon>
        <taxon>Gammaproteobacteria</taxon>
        <taxon>Lysobacterales</taxon>
        <taxon>Rhodanobacteraceae</taxon>
        <taxon>Frateuria</taxon>
    </lineage>
</organism>
<proteinExistence type="predicted"/>
<dbReference type="OrthoDB" id="9802385at2"/>
<dbReference type="RefSeq" id="WP_014402873.1">
    <property type="nucleotide sequence ID" value="NC_017033.1"/>
</dbReference>
<accession>H8L5W8</accession>
<protein>
    <submittedName>
        <fullName evidence="2">Guanosine polyphosphate synthetase/pyrophosphohydrolase</fullName>
    </submittedName>
</protein>
<dbReference type="STRING" id="767434.Fraau_1444"/>
<feature type="domain" description="HD/PDEase" evidence="1">
    <location>
        <begin position="23"/>
        <end position="132"/>
    </location>
</feature>
<evidence type="ECO:0000313" key="2">
    <source>
        <dbReference type="EMBL" id="AFC85868.1"/>
    </source>
</evidence>
<dbReference type="EMBL" id="CP003350">
    <property type="protein sequence ID" value="AFC85868.1"/>
    <property type="molecule type" value="Genomic_DNA"/>
</dbReference>
<dbReference type="SUPFAM" id="SSF109604">
    <property type="entry name" value="HD-domain/PDEase-like"/>
    <property type="match status" value="1"/>
</dbReference>
<dbReference type="HOGENOM" id="CLU_101390_0_0_6"/>
<dbReference type="GO" id="GO:0008893">
    <property type="term" value="F:guanosine-3',5'-bis(diphosphate) 3'-diphosphatase activity"/>
    <property type="evidence" value="ECO:0007669"/>
    <property type="project" value="TreeGrafter"/>
</dbReference>
<keyword evidence="3" id="KW-1185">Reference proteome</keyword>
<sequence>MDIEQKALLFAYQAHEGQVRKYTGDPYITHPISVAAIVKSVAHMPTMIAACLLHDVVEDTDTRLIDVAVEFGEDVAELVDALTDASTPDDGNREARKRIDREWIAKASPEAKTIKLADLIHNTQSIVLHDPKFAKVYMQEKRLLLEVLRDGDAELWNRATDIVQRYFKEA</sequence>
<evidence type="ECO:0000313" key="3">
    <source>
        <dbReference type="Proteomes" id="UP000005234"/>
    </source>
</evidence>
<dbReference type="KEGG" id="fau:Fraau_1444"/>
<name>H8L5W8_FRAAD</name>
<dbReference type="PANTHER" id="PTHR46246:SF1">
    <property type="entry name" value="GUANOSINE-3',5'-BIS(DIPHOSPHATE) 3'-PYROPHOSPHOHYDROLASE MESH1"/>
    <property type="match status" value="1"/>
</dbReference>
<dbReference type="Gene3D" id="1.10.3210.10">
    <property type="entry name" value="Hypothetical protein af1432"/>
    <property type="match status" value="1"/>
</dbReference>
<dbReference type="SMART" id="SM00471">
    <property type="entry name" value="HDc"/>
    <property type="match status" value="1"/>
</dbReference>
<keyword evidence="2" id="KW-0378">Hydrolase</keyword>